<dbReference type="AlphaFoldDB" id="A0A0S6W4N9"/>
<dbReference type="PIRSF" id="PIRSF006487">
    <property type="entry name" value="GcvT"/>
    <property type="match status" value="1"/>
</dbReference>
<dbReference type="InterPro" id="IPR006223">
    <property type="entry name" value="GcvT"/>
</dbReference>
<dbReference type="GO" id="GO:0008168">
    <property type="term" value="F:methyltransferase activity"/>
    <property type="evidence" value="ECO:0007669"/>
    <property type="project" value="UniProtKB-KW"/>
</dbReference>
<comment type="similarity">
    <text evidence="1">Belongs to the GcvT family.</text>
</comment>
<keyword evidence="6" id="KW-0489">Methyltransferase</keyword>
<protein>
    <submittedName>
        <fullName evidence="6">Aminomethyltransferase</fullName>
    </submittedName>
</protein>
<dbReference type="InterPro" id="IPR006222">
    <property type="entry name" value="GCVT_N"/>
</dbReference>
<keyword evidence="7" id="KW-1185">Reference proteome</keyword>
<evidence type="ECO:0000256" key="1">
    <source>
        <dbReference type="ARBA" id="ARBA00008609"/>
    </source>
</evidence>
<dbReference type="HOGENOM" id="CLU_007884_10_2_0"/>
<evidence type="ECO:0000256" key="4">
    <source>
        <dbReference type="PIRSR" id="PIRSR006487-1"/>
    </source>
</evidence>
<dbReference type="EMBL" id="DF820459">
    <property type="protein sequence ID" value="GAK53396.1"/>
    <property type="molecule type" value="Genomic_DNA"/>
</dbReference>
<evidence type="ECO:0000256" key="2">
    <source>
        <dbReference type="ARBA" id="ARBA00022576"/>
    </source>
</evidence>
<proteinExistence type="inferred from homology"/>
<dbReference type="GO" id="GO:0008483">
    <property type="term" value="F:transaminase activity"/>
    <property type="evidence" value="ECO:0007669"/>
    <property type="project" value="UniProtKB-KW"/>
</dbReference>
<evidence type="ECO:0000313" key="7">
    <source>
        <dbReference type="Proteomes" id="UP000030700"/>
    </source>
</evidence>
<keyword evidence="3 6" id="KW-0808">Transferase</keyword>
<name>A0A0S6W4N9_9BACT</name>
<gene>
    <name evidence="6" type="ORF">U14_04661</name>
</gene>
<dbReference type="SUPFAM" id="SSF103025">
    <property type="entry name" value="Folate-binding domain"/>
    <property type="match status" value="1"/>
</dbReference>
<dbReference type="STRING" id="1499966.U14_04661"/>
<evidence type="ECO:0000313" key="6">
    <source>
        <dbReference type="EMBL" id="GAK53396.1"/>
    </source>
</evidence>
<dbReference type="GO" id="GO:0004047">
    <property type="term" value="F:aminomethyltransferase activity"/>
    <property type="evidence" value="ECO:0007669"/>
    <property type="project" value="InterPro"/>
</dbReference>
<dbReference type="GO" id="GO:0005829">
    <property type="term" value="C:cytosol"/>
    <property type="evidence" value="ECO:0007669"/>
    <property type="project" value="TreeGrafter"/>
</dbReference>
<dbReference type="InterPro" id="IPR029043">
    <property type="entry name" value="GcvT/YgfZ_C"/>
</dbReference>
<dbReference type="GO" id="GO:0005960">
    <property type="term" value="C:glycine cleavage complex"/>
    <property type="evidence" value="ECO:0007669"/>
    <property type="project" value="InterPro"/>
</dbReference>
<feature type="binding site" evidence="4">
    <location>
        <position position="202"/>
    </location>
    <ligand>
        <name>substrate</name>
    </ligand>
</feature>
<keyword evidence="2" id="KW-0032">Aminotransferase</keyword>
<dbReference type="NCBIfam" id="NF001567">
    <property type="entry name" value="PRK00389.1"/>
    <property type="match status" value="1"/>
</dbReference>
<dbReference type="PANTHER" id="PTHR43757:SF2">
    <property type="entry name" value="AMINOMETHYLTRANSFERASE, MITOCHONDRIAL"/>
    <property type="match status" value="1"/>
</dbReference>
<feature type="domain" description="GCVT N-terminal" evidence="5">
    <location>
        <begin position="9"/>
        <end position="251"/>
    </location>
</feature>
<dbReference type="Pfam" id="PF01571">
    <property type="entry name" value="GCV_T"/>
    <property type="match status" value="1"/>
</dbReference>
<organism evidence="6">
    <name type="scientific">Candidatus Moduliflexus flocculans</name>
    <dbReference type="NCBI Taxonomy" id="1499966"/>
    <lineage>
        <taxon>Bacteria</taxon>
        <taxon>Candidatus Moduliflexota</taxon>
        <taxon>Candidatus Moduliflexia</taxon>
        <taxon>Candidatus Moduliflexales</taxon>
        <taxon>Candidatus Moduliflexaceae</taxon>
    </lineage>
</organism>
<reference evidence="6" key="1">
    <citation type="journal article" date="2015" name="PeerJ">
        <title>First genomic representation of candidate bacterial phylum KSB3 points to enhanced environmental sensing as a trigger of wastewater bulking.</title>
        <authorList>
            <person name="Sekiguchi Y."/>
            <person name="Ohashi A."/>
            <person name="Parks D.H."/>
            <person name="Yamauchi T."/>
            <person name="Tyson G.W."/>
            <person name="Hugenholtz P."/>
        </authorList>
    </citation>
    <scope>NUCLEOTIDE SEQUENCE [LARGE SCALE GENOMIC DNA]</scope>
</reference>
<dbReference type="GO" id="GO:0006546">
    <property type="term" value="P:glycine catabolic process"/>
    <property type="evidence" value="ECO:0007669"/>
    <property type="project" value="InterPro"/>
</dbReference>
<dbReference type="PANTHER" id="PTHR43757">
    <property type="entry name" value="AMINOMETHYLTRANSFERASE"/>
    <property type="match status" value="1"/>
</dbReference>
<sequence>MTTLQQTVLYDCHLAHGAQMVDFGGWNMPIQYPTGIITEHLATRKHAGMFDVSHMGRFRISGNNALPFLQYVLTNNAAALPVGKSHYSIMANPNGGAIDDVYLYRFLDDEYLLVVNASNRQKDWGHFQKVLVNFPDVSLQDKSEEMAMISVQGADSEKLVAELLDAGTLPAPQRNALSIATIERKTAYLARTGYTGEVVGFELFVPCEIAAQLWERLHERGAMPIGLGARDTLRLEAGLPLYGHEFGTDQDGNEIPIFAVPASKIAVNFAPEKGDFIGKAALQQQYDALQAFAQQDFSRIAALPRRVRLLAITGKGIARAGDSVFQGDRRVGYVTSGTMVPYWKYQDEGAAFQLLEETGKRAIALALLDSSLANGVALDVEIRGKRAEVQIVAAHLKKATERHVRAII</sequence>
<dbReference type="FunFam" id="3.30.70.1400:FF:000001">
    <property type="entry name" value="Aminomethyltransferase"/>
    <property type="match status" value="1"/>
</dbReference>
<dbReference type="InterPro" id="IPR027266">
    <property type="entry name" value="TrmE/GcvT-like"/>
</dbReference>
<dbReference type="GO" id="GO:0032259">
    <property type="term" value="P:methylation"/>
    <property type="evidence" value="ECO:0007669"/>
    <property type="project" value="UniProtKB-KW"/>
</dbReference>
<dbReference type="NCBIfam" id="TIGR00528">
    <property type="entry name" value="gcvT"/>
    <property type="match status" value="1"/>
</dbReference>
<dbReference type="Gene3D" id="3.30.1360.120">
    <property type="entry name" value="Probable tRNA modification gtpase trme, domain 1"/>
    <property type="match status" value="1"/>
</dbReference>
<dbReference type="Proteomes" id="UP000030700">
    <property type="component" value="Unassembled WGS sequence"/>
</dbReference>
<accession>A0A0S6W4N9</accession>
<evidence type="ECO:0000256" key="3">
    <source>
        <dbReference type="ARBA" id="ARBA00022679"/>
    </source>
</evidence>
<dbReference type="SUPFAM" id="SSF101790">
    <property type="entry name" value="Aminomethyltransferase beta-barrel domain"/>
    <property type="match status" value="1"/>
</dbReference>
<evidence type="ECO:0000259" key="5">
    <source>
        <dbReference type="Pfam" id="PF01571"/>
    </source>
</evidence>
<dbReference type="InterPro" id="IPR028896">
    <property type="entry name" value="GcvT/YgfZ/DmdA"/>
</dbReference>